<feature type="region of interest" description="Disordered" evidence="1">
    <location>
        <begin position="114"/>
        <end position="149"/>
    </location>
</feature>
<organism evidence="3 4">
    <name type="scientific">Paralvinella palmiformis</name>
    <dbReference type="NCBI Taxonomy" id="53620"/>
    <lineage>
        <taxon>Eukaryota</taxon>
        <taxon>Metazoa</taxon>
        <taxon>Spiralia</taxon>
        <taxon>Lophotrochozoa</taxon>
        <taxon>Annelida</taxon>
        <taxon>Polychaeta</taxon>
        <taxon>Sedentaria</taxon>
        <taxon>Canalipalpata</taxon>
        <taxon>Terebellida</taxon>
        <taxon>Terebelliformia</taxon>
        <taxon>Alvinellidae</taxon>
        <taxon>Paralvinella</taxon>
    </lineage>
</organism>
<gene>
    <name evidence="3" type="ORF">LSH36_258g05058</name>
</gene>
<name>A0AAD9N2X3_9ANNE</name>
<dbReference type="Gene3D" id="3.30.420.610">
    <property type="entry name" value="LOTUS domain-like"/>
    <property type="match status" value="1"/>
</dbReference>
<accession>A0AAD9N2X3</accession>
<dbReference type="CDD" id="cd09972">
    <property type="entry name" value="LOTUS_TDRD_OSKAR"/>
    <property type="match status" value="1"/>
</dbReference>
<feature type="domain" description="HTH OST-type" evidence="2">
    <location>
        <begin position="4"/>
        <end position="80"/>
    </location>
</feature>
<dbReference type="Proteomes" id="UP001208570">
    <property type="component" value="Unassembled WGS sequence"/>
</dbReference>
<keyword evidence="4" id="KW-1185">Reference proteome</keyword>
<dbReference type="EMBL" id="JAODUP010000258">
    <property type="protein sequence ID" value="KAK2154765.1"/>
    <property type="molecule type" value="Genomic_DNA"/>
</dbReference>
<evidence type="ECO:0000259" key="2">
    <source>
        <dbReference type="PROSITE" id="PS51644"/>
    </source>
</evidence>
<dbReference type="PROSITE" id="PS51644">
    <property type="entry name" value="HTH_OST"/>
    <property type="match status" value="1"/>
</dbReference>
<dbReference type="Pfam" id="PF12872">
    <property type="entry name" value="OST-HTH"/>
    <property type="match status" value="1"/>
</dbReference>
<sequence>MATSKDTLLKKTKSLLRAVLASSDEVKSSELQADYEMVTLEPLPYRELGFPTVEAFMQSVADVVIISKNRFGDVVYKEAPSEATEHIKHLAKAKKKSSKAKPMQMSMRRPLMNRTAFSPPKQSWSHQVQRGGQRGRRGHNRTHQVSKPHYAASSRIVTFDGGQSLFTSRNFKDSVNSFTSFLPANSSSSSSLATRSYKRDTEVTDTWHQFRAATLEKNKWLVLQSLDFDVQVSISCPVNVLETFSKVKIS</sequence>
<dbReference type="AlphaFoldDB" id="A0AAD9N2X3"/>
<evidence type="ECO:0000313" key="3">
    <source>
        <dbReference type="EMBL" id="KAK2154765.1"/>
    </source>
</evidence>
<evidence type="ECO:0000313" key="4">
    <source>
        <dbReference type="Proteomes" id="UP001208570"/>
    </source>
</evidence>
<dbReference type="InterPro" id="IPR041966">
    <property type="entry name" value="LOTUS-like"/>
</dbReference>
<dbReference type="InterPro" id="IPR025605">
    <property type="entry name" value="OST-HTH/LOTUS_dom"/>
</dbReference>
<evidence type="ECO:0000256" key="1">
    <source>
        <dbReference type="SAM" id="MobiDB-lite"/>
    </source>
</evidence>
<reference evidence="3" key="1">
    <citation type="journal article" date="2023" name="Mol. Biol. Evol.">
        <title>Third-Generation Sequencing Reveals the Adaptive Role of the Epigenome in Three Deep-Sea Polychaetes.</title>
        <authorList>
            <person name="Perez M."/>
            <person name="Aroh O."/>
            <person name="Sun Y."/>
            <person name="Lan Y."/>
            <person name="Juniper S.K."/>
            <person name="Young C.R."/>
            <person name="Angers B."/>
            <person name="Qian P.Y."/>
        </authorList>
    </citation>
    <scope>NUCLEOTIDE SEQUENCE</scope>
    <source>
        <strain evidence="3">P08H-3</strain>
    </source>
</reference>
<protein>
    <recommendedName>
        <fullName evidence="2">HTH OST-type domain-containing protein</fullName>
    </recommendedName>
</protein>
<feature type="compositionally biased region" description="Basic residues" evidence="1">
    <location>
        <begin position="133"/>
        <end position="146"/>
    </location>
</feature>
<proteinExistence type="predicted"/>
<comment type="caution">
    <text evidence="3">The sequence shown here is derived from an EMBL/GenBank/DDBJ whole genome shotgun (WGS) entry which is preliminary data.</text>
</comment>